<gene>
    <name evidence="1" type="ORF">AGERDE_LOCUS4833</name>
</gene>
<evidence type="ECO:0000313" key="1">
    <source>
        <dbReference type="EMBL" id="CAG8512906.1"/>
    </source>
</evidence>
<keyword evidence="2" id="KW-1185">Reference proteome</keyword>
<protein>
    <submittedName>
        <fullName evidence="1">5209_t:CDS:1</fullName>
    </submittedName>
</protein>
<evidence type="ECO:0000313" key="2">
    <source>
        <dbReference type="Proteomes" id="UP000789831"/>
    </source>
</evidence>
<organism evidence="1 2">
    <name type="scientific">Ambispora gerdemannii</name>
    <dbReference type="NCBI Taxonomy" id="144530"/>
    <lineage>
        <taxon>Eukaryota</taxon>
        <taxon>Fungi</taxon>
        <taxon>Fungi incertae sedis</taxon>
        <taxon>Mucoromycota</taxon>
        <taxon>Glomeromycotina</taxon>
        <taxon>Glomeromycetes</taxon>
        <taxon>Archaeosporales</taxon>
        <taxon>Ambisporaceae</taxon>
        <taxon>Ambispora</taxon>
    </lineage>
</organism>
<sequence length="78" mass="8763">MVNGAILDYVQYGPVDNTASSLRVTIGHVIYTFPVNTLFSHDTRIFAKFRFRDAFPTTSPVTAFVNALRTSRTEYKGT</sequence>
<accession>A0A9N8ZYR2</accession>
<reference evidence="1" key="1">
    <citation type="submission" date="2021-06" db="EMBL/GenBank/DDBJ databases">
        <authorList>
            <person name="Kallberg Y."/>
            <person name="Tangrot J."/>
            <person name="Rosling A."/>
        </authorList>
    </citation>
    <scope>NUCLEOTIDE SEQUENCE</scope>
    <source>
        <strain evidence="1">MT106</strain>
    </source>
</reference>
<dbReference type="AlphaFoldDB" id="A0A9N8ZYR2"/>
<dbReference type="EMBL" id="CAJVPL010000592">
    <property type="protein sequence ID" value="CAG8512906.1"/>
    <property type="molecule type" value="Genomic_DNA"/>
</dbReference>
<proteinExistence type="predicted"/>
<comment type="caution">
    <text evidence="1">The sequence shown here is derived from an EMBL/GenBank/DDBJ whole genome shotgun (WGS) entry which is preliminary data.</text>
</comment>
<dbReference type="Proteomes" id="UP000789831">
    <property type="component" value="Unassembled WGS sequence"/>
</dbReference>
<name>A0A9N8ZYR2_9GLOM</name>